<proteinExistence type="predicted"/>
<gene>
    <name evidence="7" type="ORF">H8S20_00080</name>
</gene>
<dbReference type="PANTHER" id="PTHR33931">
    <property type="entry name" value="HOLIN-LIKE PROTEIN CIDA-RELATED"/>
    <property type="match status" value="1"/>
</dbReference>
<keyword evidence="3 6" id="KW-0812">Transmembrane</keyword>
<evidence type="ECO:0000313" key="8">
    <source>
        <dbReference type="Proteomes" id="UP000596929"/>
    </source>
</evidence>
<keyword evidence="8" id="KW-1185">Reference proteome</keyword>
<dbReference type="PANTHER" id="PTHR33931:SF2">
    <property type="entry name" value="HOLIN-LIKE PROTEIN CIDA"/>
    <property type="match status" value="1"/>
</dbReference>
<comment type="caution">
    <text evidence="7">The sequence shown here is derived from an EMBL/GenBank/DDBJ whole genome shotgun (WGS) entry which is preliminary data.</text>
</comment>
<dbReference type="Pfam" id="PF03788">
    <property type="entry name" value="LrgA"/>
    <property type="match status" value="1"/>
</dbReference>
<feature type="transmembrane region" description="Helical" evidence="6">
    <location>
        <begin position="31"/>
        <end position="47"/>
    </location>
</feature>
<reference evidence="7 8" key="1">
    <citation type="submission" date="2020-08" db="EMBL/GenBank/DDBJ databases">
        <title>Genome public.</title>
        <authorList>
            <person name="Liu C."/>
            <person name="Sun Q."/>
        </authorList>
    </citation>
    <scope>NUCLEOTIDE SEQUENCE [LARGE SCALE GENOMIC DNA]</scope>
    <source>
        <strain evidence="7 8">NSJ-6</strain>
    </source>
</reference>
<keyword evidence="2" id="KW-1003">Cell membrane</keyword>
<dbReference type="EMBL" id="JACOOO010000001">
    <property type="protein sequence ID" value="MBC5627281.1"/>
    <property type="molecule type" value="Genomic_DNA"/>
</dbReference>
<evidence type="ECO:0000256" key="4">
    <source>
        <dbReference type="ARBA" id="ARBA00022989"/>
    </source>
</evidence>
<comment type="subcellular location">
    <subcellularLocation>
        <location evidence="1">Cell membrane</location>
        <topology evidence="1">Multi-pass membrane protein</topology>
    </subcellularLocation>
</comment>
<sequence>MKIFREFLIILVLYFIGELLAKTLNIPIPGNIIAMILLFLSLCTGIIKVEKVDTISNFFLDHLAFFFIPAGVGLMNSFDSIKSSAIQIVIICIVTTIIVMAVTGIVVQFTSNMLSKRKLHKEIDDNRKEA</sequence>
<keyword evidence="4 6" id="KW-1133">Transmembrane helix</keyword>
<dbReference type="InterPro" id="IPR005538">
    <property type="entry name" value="LrgA/CidA"/>
</dbReference>
<evidence type="ECO:0000256" key="6">
    <source>
        <dbReference type="SAM" id="Phobius"/>
    </source>
</evidence>
<dbReference type="RefSeq" id="WP_032119135.1">
    <property type="nucleotide sequence ID" value="NZ_JACOOO010000001.1"/>
</dbReference>
<evidence type="ECO:0000256" key="5">
    <source>
        <dbReference type="ARBA" id="ARBA00023136"/>
    </source>
</evidence>
<dbReference type="Proteomes" id="UP000596929">
    <property type="component" value="Unassembled WGS sequence"/>
</dbReference>
<evidence type="ECO:0000313" key="7">
    <source>
        <dbReference type="EMBL" id="MBC5627281.1"/>
    </source>
</evidence>
<name>A0ABR7D7C1_9CLOT</name>
<organism evidence="7 8">
    <name type="scientific">Clostridium hominis</name>
    <dbReference type="NCBI Taxonomy" id="2763036"/>
    <lineage>
        <taxon>Bacteria</taxon>
        <taxon>Bacillati</taxon>
        <taxon>Bacillota</taxon>
        <taxon>Clostridia</taxon>
        <taxon>Eubacteriales</taxon>
        <taxon>Clostridiaceae</taxon>
        <taxon>Clostridium</taxon>
    </lineage>
</organism>
<evidence type="ECO:0000256" key="2">
    <source>
        <dbReference type="ARBA" id="ARBA00022475"/>
    </source>
</evidence>
<keyword evidence="5 6" id="KW-0472">Membrane</keyword>
<protein>
    <submittedName>
        <fullName evidence="7">CidA/LrgA family protein</fullName>
    </submittedName>
</protein>
<feature type="transmembrane region" description="Helical" evidence="6">
    <location>
        <begin position="84"/>
        <end position="109"/>
    </location>
</feature>
<accession>A0ABR7D7C1</accession>
<evidence type="ECO:0000256" key="3">
    <source>
        <dbReference type="ARBA" id="ARBA00022692"/>
    </source>
</evidence>
<feature type="transmembrane region" description="Helical" evidence="6">
    <location>
        <begin position="59"/>
        <end position="78"/>
    </location>
</feature>
<evidence type="ECO:0000256" key="1">
    <source>
        <dbReference type="ARBA" id="ARBA00004651"/>
    </source>
</evidence>